<evidence type="ECO:0000256" key="1">
    <source>
        <dbReference type="SAM" id="MobiDB-lite"/>
    </source>
</evidence>
<dbReference type="Proteomes" id="UP001162164">
    <property type="component" value="Unassembled WGS sequence"/>
</dbReference>
<feature type="compositionally biased region" description="Low complexity" evidence="1">
    <location>
        <begin position="42"/>
        <end position="53"/>
    </location>
</feature>
<evidence type="ECO:0000313" key="3">
    <source>
        <dbReference type="Proteomes" id="UP001162164"/>
    </source>
</evidence>
<keyword evidence="3" id="KW-1185">Reference proteome</keyword>
<sequence>MTICRQENSHCLKNMLKPVRSLENFQNASPLSSPDRWVFPSRASAPMASPSQPILLPKPEPFPRNAKSPPVSRRSIPNPSSRYPPRLRLRIMGGTSLALRLLWLVVGTAKMEIPYFMSLISVPLT</sequence>
<protein>
    <submittedName>
        <fullName evidence="2">Uncharacterized protein</fullName>
    </submittedName>
</protein>
<evidence type="ECO:0000313" key="2">
    <source>
        <dbReference type="EMBL" id="KAJ8965885.1"/>
    </source>
</evidence>
<organism evidence="2 3">
    <name type="scientific">Molorchus minor</name>
    <dbReference type="NCBI Taxonomy" id="1323400"/>
    <lineage>
        <taxon>Eukaryota</taxon>
        <taxon>Metazoa</taxon>
        <taxon>Ecdysozoa</taxon>
        <taxon>Arthropoda</taxon>
        <taxon>Hexapoda</taxon>
        <taxon>Insecta</taxon>
        <taxon>Pterygota</taxon>
        <taxon>Neoptera</taxon>
        <taxon>Endopterygota</taxon>
        <taxon>Coleoptera</taxon>
        <taxon>Polyphaga</taxon>
        <taxon>Cucujiformia</taxon>
        <taxon>Chrysomeloidea</taxon>
        <taxon>Cerambycidae</taxon>
        <taxon>Lamiinae</taxon>
        <taxon>Monochamini</taxon>
        <taxon>Molorchus</taxon>
    </lineage>
</organism>
<proteinExistence type="predicted"/>
<comment type="caution">
    <text evidence="2">The sequence shown here is derived from an EMBL/GenBank/DDBJ whole genome shotgun (WGS) entry which is preliminary data.</text>
</comment>
<reference evidence="2" key="1">
    <citation type="journal article" date="2023" name="Insect Mol. Biol.">
        <title>Genome sequencing provides insights into the evolution of gene families encoding plant cell wall-degrading enzymes in longhorned beetles.</title>
        <authorList>
            <person name="Shin N.R."/>
            <person name="Okamura Y."/>
            <person name="Kirsch R."/>
            <person name="Pauchet Y."/>
        </authorList>
    </citation>
    <scope>NUCLEOTIDE SEQUENCE</scope>
    <source>
        <strain evidence="2">MMC_N1</strain>
    </source>
</reference>
<name>A0ABQ9IU97_9CUCU</name>
<dbReference type="EMBL" id="JAPWTJ010002505">
    <property type="protein sequence ID" value="KAJ8965885.1"/>
    <property type="molecule type" value="Genomic_DNA"/>
</dbReference>
<feature type="region of interest" description="Disordered" evidence="1">
    <location>
        <begin position="42"/>
        <end position="84"/>
    </location>
</feature>
<gene>
    <name evidence="2" type="ORF">NQ317_014280</name>
</gene>
<accession>A0ABQ9IU97</accession>